<dbReference type="PANTHER" id="PTHR35007:SF1">
    <property type="entry name" value="PILUS ASSEMBLY PROTEIN"/>
    <property type="match status" value="1"/>
</dbReference>
<dbReference type="InterPro" id="IPR042094">
    <property type="entry name" value="T2SS_GspF_sf"/>
</dbReference>
<evidence type="ECO:0000313" key="8">
    <source>
        <dbReference type="EMBL" id="VYU39920.1"/>
    </source>
</evidence>
<evidence type="ECO:0000256" key="1">
    <source>
        <dbReference type="ARBA" id="ARBA00004651"/>
    </source>
</evidence>
<feature type="transmembrane region" description="Helical" evidence="6">
    <location>
        <begin position="96"/>
        <end position="114"/>
    </location>
</feature>
<feature type="transmembrane region" description="Helical" evidence="6">
    <location>
        <begin position="6"/>
        <end position="27"/>
    </location>
</feature>
<feature type="transmembrane region" description="Helical" evidence="6">
    <location>
        <begin position="241"/>
        <end position="260"/>
    </location>
</feature>
<organism evidence="8">
    <name type="scientific">Collinsella aerofaciens</name>
    <dbReference type="NCBI Taxonomy" id="74426"/>
    <lineage>
        <taxon>Bacteria</taxon>
        <taxon>Bacillati</taxon>
        <taxon>Actinomycetota</taxon>
        <taxon>Coriobacteriia</taxon>
        <taxon>Coriobacteriales</taxon>
        <taxon>Coriobacteriaceae</taxon>
        <taxon>Collinsella</taxon>
    </lineage>
</organism>
<comment type="subcellular location">
    <subcellularLocation>
        <location evidence="1">Cell membrane</location>
        <topology evidence="1">Multi-pass membrane protein</topology>
    </subcellularLocation>
</comment>
<gene>
    <name evidence="8" type="ORF">CALFYP39_00035</name>
</gene>
<keyword evidence="5 6" id="KW-0472">Membrane</keyword>
<dbReference type="EMBL" id="CACRTW010000055">
    <property type="protein sequence ID" value="VYU39920.1"/>
    <property type="molecule type" value="Genomic_DNA"/>
</dbReference>
<protein>
    <submittedName>
        <fullName evidence="8">Bacterial type II secretion system protein F domain protein</fullName>
    </submittedName>
</protein>
<keyword evidence="3 6" id="KW-0812">Transmembrane</keyword>
<name>A0A6N3EFV7_9ACTN</name>
<dbReference type="InterPro" id="IPR018076">
    <property type="entry name" value="T2SS_GspF_dom"/>
</dbReference>
<evidence type="ECO:0000256" key="3">
    <source>
        <dbReference type="ARBA" id="ARBA00022692"/>
    </source>
</evidence>
<feature type="transmembrane region" description="Helical" evidence="6">
    <location>
        <begin position="70"/>
        <end position="90"/>
    </location>
</feature>
<proteinExistence type="predicted"/>
<reference evidence="8" key="1">
    <citation type="submission" date="2019-11" db="EMBL/GenBank/DDBJ databases">
        <authorList>
            <person name="Feng L."/>
        </authorList>
    </citation>
    <scope>NUCLEOTIDE SEQUENCE</scope>
    <source>
        <strain evidence="8">CaerofaciensLFYP39</strain>
    </source>
</reference>
<feature type="domain" description="Type II secretion system protein GspF" evidence="7">
    <location>
        <begin position="136"/>
        <end position="257"/>
    </location>
</feature>
<sequence length="300" mass="31964">MSGQIAPAALIPALPALLMGIVLFLTARKLRVERERAETGPIPENPTEDADGNRLVGTLRRVCQGAAPQLSVSEAAQLWAVIAFAPSVLILATGSAVGALAALPLGIAAFPIWVRLKRGAEQGLFEEQLGEAMPLIASNLRTGASVAQSVAPVAEHMAEPLKSEFAILERDLRNGRPIEQALDDMAKRTESSNLRLYSTAVSVSQQTGGSLSEITERVGEAIRAKVKAKRSAEAKTSSARFEAKLVGFAPVVMLLLMSLSSEIHREFFMTPAGWACLAVGAVLDIVGFLVLKQISNIRYD</sequence>
<dbReference type="AlphaFoldDB" id="A0A6N3EFV7"/>
<evidence type="ECO:0000256" key="5">
    <source>
        <dbReference type="ARBA" id="ARBA00023136"/>
    </source>
</evidence>
<dbReference type="Gene3D" id="1.20.81.30">
    <property type="entry name" value="Type II secretion system (T2SS), domain F"/>
    <property type="match status" value="1"/>
</dbReference>
<evidence type="ECO:0000259" key="7">
    <source>
        <dbReference type="Pfam" id="PF00482"/>
    </source>
</evidence>
<dbReference type="PANTHER" id="PTHR35007">
    <property type="entry name" value="INTEGRAL MEMBRANE PROTEIN-RELATED"/>
    <property type="match status" value="1"/>
</dbReference>
<evidence type="ECO:0000256" key="2">
    <source>
        <dbReference type="ARBA" id="ARBA00022475"/>
    </source>
</evidence>
<feature type="transmembrane region" description="Helical" evidence="6">
    <location>
        <begin position="272"/>
        <end position="291"/>
    </location>
</feature>
<keyword evidence="2" id="KW-1003">Cell membrane</keyword>
<dbReference type="RefSeq" id="WP_156600878.1">
    <property type="nucleotide sequence ID" value="NZ_CACRTW010000055.1"/>
</dbReference>
<keyword evidence="4 6" id="KW-1133">Transmembrane helix</keyword>
<evidence type="ECO:0000256" key="4">
    <source>
        <dbReference type="ARBA" id="ARBA00022989"/>
    </source>
</evidence>
<dbReference type="GO" id="GO:0005886">
    <property type="term" value="C:plasma membrane"/>
    <property type="evidence" value="ECO:0007669"/>
    <property type="project" value="UniProtKB-SubCell"/>
</dbReference>
<accession>A0A6N3EFV7</accession>
<dbReference type="Pfam" id="PF00482">
    <property type="entry name" value="T2SSF"/>
    <property type="match status" value="1"/>
</dbReference>
<evidence type="ECO:0000256" key="6">
    <source>
        <dbReference type="SAM" id="Phobius"/>
    </source>
</evidence>